<dbReference type="InterPro" id="IPR002172">
    <property type="entry name" value="LDrepeatLR_classA_rpt"/>
</dbReference>
<feature type="domain" description="Fibrinogen C-terminal" evidence="3">
    <location>
        <begin position="292"/>
        <end position="489"/>
    </location>
</feature>
<evidence type="ECO:0000259" key="3">
    <source>
        <dbReference type="PROSITE" id="PS51406"/>
    </source>
</evidence>
<name>A0A0N4ZZ67_PARTI</name>
<dbReference type="STRING" id="131310.A0A0N4ZZ67"/>
<reference evidence="5" key="1">
    <citation type="submission" date="2017-02" db="UniProtKB">
        <authorList>
            <consortium name="WormBaseParasite"/>
        </authorList>
    </citation>
    <scope>IDENTIFICATION</scope>
</reference>
<dbReference type="GO" id="GO:0005615">
    <property type="term" value="C:extracellular space"/>
    <property type="evidence" value="ECO:0007669"/>
    <property type="project" value="TreeGrafter"/>
</dbReference>
<sequence>MFIYMDLISPIGENIPWRFWIRNFIYLFLLFSRLTYSMSLIPTFEAYSEHMKRCGFGMFDCNPDDDIPTCIPFANVRDCIKDCPNGEDEVCGRRQTLCDTVINWDIYNCGKCIDEGKDEVYCIDSIYKRLCNETSTVNCMSTNNCIPYQWLMDGYDDCGDSSDEDVRLSEVIGKLDMSTTVGSHLFSKKPHPEKLQEKHKKYNVSEDYAGFYQDGIFSCKENLFKCINSTQCIEVFKVLDGVEDCEDGSDENYCKKYLPGCKNNCGFRSDHIEFVCQCQKPLIRMSNGVCASNGSAPPVDCADYRVFYKNVSPGIYKMPARNWLASFQNENNFNVLCNFAFLGGGWTVIMQRHININNSIINNFLNFNRSWNQFAKGFGEIDNNEEFWLGNDKIHILTNKPGCTQELGVLFETTATKEKIFLKYDHFQIKDEFSCYELKIGPLIYTSNILAYDILGQHNGAKFSTYDRRVNKFCPPSSMNPWWSHIATCTPDYLTSSPIATKMHKGLSWGPFRIKKIIMMIRTKKFPLFSPTATPVQFDSLSEDNVFF</sequence>
<dbReference type="Gene3D" id="4.10.400.10">
    <property type="entry name" value="Low-density Lipoprotein Receptor"/>
    <property type="match status" value="2"/>
</dbReference>
<organism evidence="4 5">
    <name type="scientific">Parastrongyloides trichosuri</name>
    <name type="common">Possum-specific nematode worm</name>
    <dbReference type="NCBI Taxonomy" id="131310"/>
    <lineage>
        <taxon>Eukaryota</taxon>
        <taxon>Metazoa</taxon>
        <taxon>Ecdysozoa</taxon>
        <taxon>Nematoda</taxon>
        <taxon>Chromadorea</taxon>
        <taxon>Rhabditida</taxon>
        <taxon>Tylenchina</taxon>
        <taxon>Panagrolaimomorpha</taxon>
        <taxon>Strongyloidoidea</taxon>
        <taxon>Strongyloididae</taxon>
        <taxon>Parastrongyloides</taxon>
    </lineage>
</organism>
<dbReference type="PANTHER" id="PTHR19143">
    <property type="entry name" value="FIBRINOGEN/TENASCIN/ANGIOPOEITIN"/>
    <property type="match status" value="1"/>
</dbReference>
<dbReference type="PROSITE" id="PS50068">
    <property type="entry name" value="LDLRA_2"/>
    <property type="match status" value="2"/>
</dbReference>
<dbReference type="PRINTS" id="PR00261">
    <property type="entry name" value="LDLRECEPTOR"/>
</dbReference>
<evidence type="ECO:0000313" key="4">
    <source>
        <dbReference type="Proteomes" id="UP000038045"/>
    </source>
</evidence>
<dbReference type="InterPro" id="IPR036055">
    <property type="entry name" value="LDL_receptor-like_sf"/>
</dbReference>
<dbReference type="InterPro" id="IPR050373">
    <property type="entry name" value="Fibrinogen_C-term_domain"/>
</dbReference>
<dbReference type="Pfam" id="PF00057">
    <property type="entry name" value="Ldl_recept_a"/>
    <property type="match status" value="2"/>
</dbReference>
<accession>A0A0N4ZZ67</accession>
<dbReference type="CDD" id="cd00112">
    <property type="entry name" value="LDLa"/>
    <property type="match status" value="2"/>
</dbReference>
<dbReference type="PROSITE" id="PS51406">
    <property type="entry name" value="FIBRINOGEN_C_2"/>
    <property type="match status" value="1"/>
</dbReference>
<evidence type="ECO:0000313" key="5">
    <source>
        <dbReference type="WBParaSite" id="PTRK_0001408100.1"/>
    </source>
</evidence>
<dbReference type="Proteomes" id="UP000038045">
    <property type="component" value="Unplaced"/>
</dbReference>
<dbReference type="SMART" id="SM00186">
    <property type="entry name" value="FBG"/>
    <property type="match status" value="1"/>
</dbReference>
<dbReference type="InterPro" id="IPR002181">
    <property type="entry name" value="Fibrinogen_a/b/g_C_dom"/>
</dbReference>
<keyword evidence="4" id="KW-1185">Reference proteome</keyword>
<dbReference type="Pfam" id="PF00147">
    <property type="entry name" value="Fibrinogen_C"/>
    <property type="match status" value="1"/>
</dbReference>
<dbReference type="SMART" id="SM00192">
    <property type="entry name" value="LDLa"/>
    <property type="match status" value="3"/>
</dbReference>
<dbReference type="SUPFAM" id="SSF56496">
    <property type="entry name" value="Fibrinogen C-terminal domain-like"/>
    <property type="match status" value="1"/>
</dbReference>
<dbReference type="Gene3D" id="3.90.215.10">
    <property type="entry name" value="Gamma Fibrinogen, chain A, domain 1"/>
    <property type="match status" value="1"/>
</dbReference>
<dbReference type="SUPFAM" id="SSF57424">
    <property type="entry name" value="LDL receptor-like module"/>
    <property type="match status" value="2"/>
</dbReference>
<evidence type="ECO:0000256" key="1">
    <source>
        <dbReference type="ARBA" id="ARBA00023157"/>
    </source>
</evidence>
<proteinExistence type="predicted"/>
<dbReference type="PANTHER" id="PTHR19143:SF327">
    <property type="entry name" value="FI21813P1-RELATED"/>
    <property type="match status" value="1"/>
</dbReference>
<dbReference type="InterPro" id="IPR036056">
    <property type="entry name" value="Fibrinogen-like_C"/>
</dbReference>
<comment type="caution">
    <text evidence="2">Lacks conserved residue(s) required for the propagation of feature annotation.</text>
</comment>
<dbReference type="AlphaFoldDB" id="A0A0N4ZZ67"/>
<evidence type="ECO:0000256" key="2">
    <source>
        <dbReference type="PROSITE-ProRule" id="PRU00124"/>
    </source>
</evidence>
<keyword evidence="1" id="KW-1015">Disulfide bond</keyword>
<dbReference type="WBParaSite" id="PTRK_0001408100.1">
    <property type="protein sequence ID" value="PTRK_0001408100.1"/>
    <property type="gene ID" value="PTRK_0001408100"/>
</dbReference>
<dbReference type="InterPro" id="IPR014716">
    <property type="entry name" value="Fibrinogen_a/b/g_C_1"/>
</dbReference>
<protein>
    <submittedName>
        <fullName evidence="5">Fibrinogen C-terminal domain-containing protein</fullName>
    </submittedName>
</protein>